<organism evidence="2 3">
    <name type="scientific">Paraburkholderia silvatlantica</name>
    <dbReference type="NCBI Taxonomy" id="321895"/>
    <lineage>
        <taxon>Bacteria</taxon>
        <taxon>Pseudomonadati</taxon>
        <taxon>Pseudomonadota</taxon>
        <taxon>Betaproteobacteria</taxon>
        <taxon>Burkholderiales</taxon>
        <taxon>Burkholderiaceae</taxon>
        <taxon>Paraburkholderia</taxon>
    </lineage>
</organism>
<accession>A0A2V4TFI1</accession>
<evidence type="ECO:0000256" key="1">
    <source>
        <dbReference type="SAM" id="MobiDB-lite"/>
    </source>
</evidence>
<proteinExistence type="predicted"/>
<feature type="region of interest" description="Disordered" evidence="1">
    <location>
        <begin position="24"/>
        <end position="52"/>
    </location>
</feature>
<dbReference type="Proteomes" id="UP000247772">
    <property type="component" value="Unassembled WGS sequence"/>
</dbReference>
<gene>
    <name evidence="2" type="ORF">C7410_106125</name>
</gene>
<protein>
    <submittedName>
        <fullName evidence="2">Uncharacterized protein</fullName>
    </submittedName>
</protein>
<sequence>MVAQYTDDIVIRIARRGGVMCPTDVSEHAGSRAPGQTQSAKKQGFIGPARTDGGAHRAQLEIANACRRRCLVVLHLELNPPLAQGM</sequence>
<evidence type="ECO:0000313" key="3">
    <source>
        <dbReference type="Proteomes" id="UP000247772"/>
    </source>
</evidence>
<reference evidence="2 3" key="1">
    <citation type="submission" date="2018-06" db="EMBL/GenBank/DDBJ databases">
        <title>Genomic Encyclopedia of Type Strains, Phase IV (KMG-V): Genome sequencing to study the core and pangenomes of soil and plant-associated prokaryotes.</title>
        <authorList>
            <person name="Whitman W."/>
        </authorList>
    </citation>
    <scope>NUCLEOTIDE SEQUENCE [LARGE SCALE GENOMIC DNA]</scope>
    <source>
        <strain evidence="2 3">SRCL-318</strain>
    </source>
</reference>
<dbReference type="AlphaFoldDB" id="A0A2V4TFI1"/>
<evidence type="ECO:0000313" key="2">
    <source>
        <dbReference type="EMBL" id="PYE24295.1"/>
    </source>
</evidence>
<comment type="caution">
    <text evidence="2">The sequence shown here is derived from an EMBL/GenBank/DDBJ whole genome shotgun (WGS) entry which is preliminary data.</text>
</comment>
<name>A0A2V4TFI1_9BURK</name>
<dbReference type="EMBL" id="QJSQ01000006">
    <property type="protein sequence ID" value="PYE24295.1"/>
    <property type="molecule type" value="Genomic_DNA"/>
</dbReference>